<feature type="chain" id="PRO_5012214607" description="DUF4402 domain-containing protein" evidence="1">
    <location>
        <begin position="26"/>
        <end position="178"/>
    </location>
</feature>
<accession>A0A1Y1CJ11</accession>
<evidence type="ECO:0000313" key="2">
    <source>
        <dbReference type="EMBL" id="BAX80063.1"/>
    </source>
</evidence>
<organism evidence="2 3">
    <name type="scientific">Labilibaculum antarcticum</name>
    <dbReference type="NCBI Taxonomy" id="1717717"/>
    <lineage>
        <taxon>Bacteria</taxon>
        <taxon>Pseudomonadati</taxon>
        <taxon>Bacteroidota</taxon>
        <taxon>Bacteroidia</taxon>
        <taxon>Marinilabiliales</taxon>
        <taxon>Marinifilaceae</taxon>
        <taxon>Labilibaculum</taxon>
    </lineage>
</organism>
<reference evidence="3" key="2">
    <citation type="journal article" date="2020" name="Antonie Van Leeuwenhoek">
        <title>Labilibaculum antarcticum sp. nov., a novel facultative anaerobic, psychrotorelant bacterium isolated from marine sediment of Antarctica.</title>
        <authorList>
            <person name="Watanabe M."/>
            <person name="Kojima H."/>
            <person name="Fukui M."/>
        </authorList>
    </citation>
    <scope>NUCLEOTIDE SEQUENCE [LARGE SCALE GENOMIC DNA]</scope>
    <source>
        <strain evidence="3">SPP2</strain>
    </source>
</reference>
<evidence type="ECO:0000256" key="1">
    <source>
        <dbReference type="SAM" id="SignalP"/>
    </source>
</evidence>
<dbReference type="OrthoDB" id="1436810at2"/>
<keyword evidence="3" id="KW-1185">Reference proteome</keyword>
<protein>
    <recommendedName>
        <fullName evidence="4">DUF4402 domain-containing protein</fullName>
    </recommendedName>
</protein>
<feature type="signal peptide" evidence="1">
    <location>
        <begin position="1"/>
        <end position="25"/>
    </location>
</feature>
<evidence type="ECO:0008006" key="4">
    <source>
        <dbReference type="Google" id="ProtNLM"/>
    </source>
</evidence>
<dbReference type="RefSeq" id="WP_096433524.1">
    <property type="nucleotide sequence ID" value="NZ_AP018042.1"/>
</dbReference>
<reference evidence="2 3" key="1">
    <citation type="journal article" date="2018" name="Mar. Genomics">
        <title>Complete genome sequence of Marinifilaceae bacterium strain SPP2, isolated from the Antarctic marine sediment.</title>
        <authorList>
            <person name="Watanabe M."/>
            <person name="Kojima H."/>
            <person name="Fukui M."/>
        </authorList>
    </citation>
    <scope>NUCLEOTIDE SEQUENCE [LARGE SCALE GENOMIC DNA]</scope>
    <source>
        <strain evidence="2 3">SPP2</strain>
    </source>
</reference>
<sequence>MKNLTKVFAIAIMMFGFATSSFAQAERSAAATASATIVQPISILQTDDMNFGNVAVQSTAGTVILSPSAVRSTTGGVTIPTVGSGAEQAAAFTVTGEGAYTYVITLPTADYTISDGAENNMTVNAFTCNGVDTEGVWTGTLASGTFALTVGATLNVDASQLAGVYTNETGFEVTVNYN</sequence>
<name>A0A1Y1CJ11_9BACT</name>
<dbReference type="KEGG" id="mbas:ALGA_1688"/>
<dbReference type="Pfam" id="PF14352">
    <property type="entry name" value="DUF4402"/>
    <property type="match status" value="1"/>
</dbReference>
<dbReference type="InterPro" id="IPR025514">
    <property type="entry name" value="DUF4402"/>
</dbReference>
<keyword evidence="1" id="KW-0732">Signal</keyword>
<proteinExistence type="predicted"/>
<dbReference type="Proteomes" id="UP000218267">
    <property type="component" value="Chromosome"/>
</dbReference>
<dbReference type="EMBL" id="AP018042">
    <property type="protein sequence ID" value="BAX80063.1"/>
    <property type="molecule type" value="Genomic_DNA"/>
</dbReference>
<evidence type="ECO:0000313" key="3">
    <source>
        <dbReference type="Proteomes" id="UP000218267"/>
    </source>
</evidence>
<dbReference type="AlphaFoldDB" id="A0A1Y1CJ11"/>
<gene>
    <name evidence="2" type="ORF">ALGA_1688</name>
</gene>